<feature type="signal peptide" evidence="6">
    <location>
        <begin position="1"/>
        <end position="16"/>
    </location>
</feature>
<keyword evidence="2" id="KW-0812">Transmembrane</keyword>
<dbReference type="InterPro" id="IPR037682">
    <property type="entry name" value="TonB_C"/>
</dbReference>
<dbReference type="AlphaFoldDB" id="A0A7X5ZUH4"/>
<dbReference type="RefSeq" id="WP_167298435.1">
    <property type="nucleotide sequence ID" value="NZ_JAASQV010000001.1"/>
</dbReference>
<sequence length="222" mass="23757">MLLVLLAALAMQPAPAVQDAKNARSAEGGSKPVPRGMPQNWITDRDYPMGSRQRREVGAVAFRVDVDAKGEPAACHILGTSGYEMLDLAICPLLMKRAHFAPATDVAGKPVADFYDGRFFWLIPGGGHADLNKLAAEVGRPLPLIVGRPELPGSYAHPALLRVVFFGSKPRSCNVELGTGDAALDVVACEQTMAKIAMPDLSTQIRPRPDSRMVIVGFEAAK</sequence>
<dbReference type="Pfam" id="PF03544">
    <property type="entry name" value="TonB_C"/>
    <property type="match status" value="1"/>
</dbReference>
<evidence type="ECO:0000256" key="2">
    <source>
        <dbReference type="ARBA" id="ARBA00022692"/>
    </source>
</evidence>
<proteinExistence type="predicted"/>
<organism evidence="8 9">
    <name type="scientific">Sphingomonas leidyi</name>
    <dbReference type="NCBI Taxonomy" id="68569"/>
    <lineage>
        <taxon>Bacteria</taxon>
        <taxon>Pseudomonadati</taxon>
        <taxon>Pseudomonadota</taxon>
        <taxon>Alphaproteobacteria</taxon>
        <taxon>Sphingomonadales</taxon>
        <taxon>Sphingomonadaceae</taxon>
        <taxon>Sphingomonas</taxon>
    </lineage>
</organism>
<dbReference type="InterPro" id="IPR006260">
    <property type="entry name" value="TonB/TolA_C"/>
</dbReference>
<reference evidence="8 9" key="1">
    <citation type="submission" date="2020-03" db="EMBL/GenBank/DDBJ databases">
        <title>Genomic Encyclopedia of Type Strains, Phase IV (KMG-IV): sequencing the most valuable type-strain genomes for metagenomic binning, comparative biology and taxonomic classification.</title>
        <authorList>
            <person name="Goeker M."/>
        </authorList>
    </citation>
    <scope>NUCLEOTIDE SEQUENCE [LARGE SCALE GENOMIC DNA]</scope>
    <source>
        <strain evidence="8 9">DSM 4733</strain>
    </source>
</reference>
<evidence type="ECO:0000313" key="9">
    <source>
        <dbReference type="Proteomes" id="UP000564677"/>
    </source>
</evidence>
<evidence type="ECO:0000256" key="1">
    <source>
        <dbReference type="ARBA" id="ARBA00004167"/>
    </source>
</evidence>
<feature type="domain" description="TonB C-terminal" evidence="7">
    <location>
        <begin position="46"/>
        <end position="112"/>
    </location>
</feature>
<dbReference type="Gene3D" id="3.30.1150.10">
    <property type="match status" value="1"/>
</dbReference>
<dbReference type="NCBIfam" id="TIGR01352">
    <property type="entry name" value="tonB_Cterm"/>
    <property type="match status" value="1"/>
</dbReference>
<keyword evidence="9" id="KW-1185">Reference proteome</keyword>
<name>A0A7X5ZUH4_9SPHN</name>
<gene>
    <name evidence="8" type="ORF">FHR20_000951</name>
</gene>
<keyword evidence="4" id="KW-0472">Membrane</keyword>
<feature type="chain" id="PRO_5031515211" evidence="6">
    <location>
        <begin position="17"/>
        <end position="222"/>
    </location>
</feature>
<dbReference type="GO" id="GO:0016020">
    <property type="term" value="C:membrane"/>
    <property type="evidence" value="ECO:0007669"/>
    <property type="project" value="UniProtKB-SubCell"/>
</dbReference>
<keyword evidence="3" id="KW-1133">Transmembrane helix</keyword>
<protein>
    <submittedName>
        <fullName evidence="8">TonB family protein</fullName>
    </submittedName>
</protein>
<evidence type="ECO:0000256" key="3">
    <source>
        <dbReference type="ARBA" id="ARBA00022989"/>
    </source>
</evidence>
<evidence type="ECO:0000259" key="7">
    <source>
        <dbReference type="Pfam" id="PF03544"/>
    </source>
</evidence>
<dbReference type="Proteomes" id="UP000564677">
    <property type="component" value="Unassembled WGS sequence"/>
</dbReference>
<evidence type="ECO:0000313" key="8">
    <source>
        <dbReference type="EMBL" id="NIJ64020.1"/>
    </source>
</evidence>
<evidence type="ECO:0000256" key="4">
    <source>
        <dbReference type="ARBA" id="ARBA00023136"/>
    </source>
</evidence>
<accession>A0A7X5ZUH4</accession>
<dbReference type="EMBL" id="JAASQV010000001">
    <property type="protein sequence ID" value="NIJ64020.1"/>
    <property type="molecule type" value="Genomic_DNA"/>
</dbReference>
<comment type="caution">
    <text evidence="8">The sequence shown here is derived from an EMBL/GenBank/DDBJ whole genome shotgun (WGS) entry which is preliminary data.</text>
</comment>
<evidence type="ECO:0000256" key="5">
    <source>
        <dbReference type="SAM" id="MobiDB-lite"/>
    </source>
</evidence>
<dbReference type="GO" id="GO:0055085">
    <property type="term" value="P:transmembrane transport"/>
    <property type="evidence" value="ECO:0007669"/>
    <property type="project" value="InterPro"/>
</dbReference>
<comment type="subcellular location">
    <subcellularLocation>
        <location evidence="1">Membrane</location>
        <topology evidence="1">Single-pass membrane protein</topology>
    </subcellularLocation>
</comment>
<keyword evidence="6" id="KW-0732">Signal</keyword>
<dbReference type="SUPFAM" id="SSF74653">
    <property type="entry name" value="TolA/TonB C-terminal domain"/>
    <property type="match status" value="1"/>
</dbReference>
<feature type="region of interest" description="Disordered" evidence="5">
    <location>
        <begin position="17"/>
        <end position="48"/>
    </location>
</feature>
<evidence type="ECO:0000256" key="6">
    <source>
        <dbReference type="SAM" id="SignalP"/>
    </source>
</evidence>